<dbReference type="PANTHER" id="PTHR35792:SF2">
    <property type="entry name" value="GENERAL STRESS PROTEIN"/>
    <property type="match status" value="1"/>
</dbReference>
<name>C6HWU3_9BACT</name>
<dbReference type="InterPro" id="IPR052928">
    <property type="entry name" value="Desiccation-related_membrane"/>
</dbReference>
<dbReference type="AlphaFoldDB" id="C6HWU3"/>
<dbReference type="EMBL" id="GG693871">
    <property type="protein sequence ID" value="EES52903.1"/>
    <property type="molecule type" value="Genomic_DNA"/>
</dbReference>
<dbReference type="PANTHER" id="PTHR35792">
    <property type="entry name" value="GENERAL STRESS PROTEIN"/>
    <property type="match status" value="1"/>
</dbReference>
<evidence type="ECO:0008006" key="3">
    <source>
        <dbReference type="Google" id="ProtNLM"/>
    </source>
</evidence>
<dbReference type="InterPro" id="IPR024623">
    <property type="entry name" value="YtxH"/>
</dbReference>
<keyword evidence="2" id="KW-1185">Reference proteome</keyword>
<dbReference type="Proteomes" id="UP000009374">
    <property type="component" value="Unassembled WGS sequence"/>
</dbReference>
<evidence type="ECO:0000313" key="1">
    <source>
        <dbReference type="EMBL" id="EES52903.1"/>
    </source>
</evidence>
<reference evidence="1 2" key="1">
    <citation type="journal article" date="2009" name="Appl. Environ. Microbiol.">
        <title>Community genomic and proteomic analyses of chemoautotrophic iron-oxidizing "Leptospirillum rubarum" (Group II) and "Leptospirillum ferrodiazotrophum" (Group III) bacteria in acid mine drainage biofilms.</title>
        <authorList>
            <person name="Goltsman D.S."/>
            <person name="Denef V.J."/>
            <person name="Singer S.W."/>
            <person name="VerBerkmoes N.C."/>
            <person name="Lefsrud M."/>
            <person name="Mueller R.S."/>
            <person name="Dick G.J."/>
            <person name="Sun C.L."/>
            <person name="Wheeler K.E."/>
            <person name="Zemla A."/>
            <person name="Baker B.J."/>
            <person name="Hauser L."/>
            <person name="Land M."/>
            <person name="Shah M.B."/>
            <person name="Thelen M.P."/>
            <person name="Hettich R.L."/>
            <person name="Banfield J.F."/>
        </authorList>
    </citation>
    <scope>NUCLEOTIDE SEQUENCE [LARGE SCALE GENOMIC DNA]</scope>
</reference>
<sequence length="96" mass="10434">MASDRNDTGLALFLTGLAVGAALGVLLAPASGAETRRKIGEKVRSVRDEAEEEFSEGLDKIRTELPERKDRYAEAVKEGWKAFRQAVAAEKTTPQS</sequence>
<proteinExistence type="predicted"/>
<evidence type="ECO:0000313" key="2">
    <source>
        <dbReference type="Proteomes" id="UP000009374"/>
    </source>
</evidence>
<protein>
    <recommendedName>
        <fullName evidence="3">Gas vesicle protein</fullName>
    </recommendedName>
</protein>
<accession>C6HWU3</accession>
<gene>
    <name evidence="1" type="ORF">UBAL3_82700018</name>
</gene>
<organism evidence="1 2">
    <name type="scientific">Leptospirillum ferrodiazotrophum</name>
    <dbReference type="NCBI Taxonomy" id="412449"/>
    <lineage>
        <taxon>Bacteria</taxon>
        <taxon>Pseudomonadati</taxon>
        <taxon>Nitrospirota</taxon>
        <taxon>Nitrospiria</taxon>
        <taxon>Nitrospirales</taxon>
        <taxon>Nitrospiraceae</taxon>
        <taxon>Leptospirillum</taxon>
    </lineage>
</organism>
<dbReference type="Pfam" id="PF12732">
    <property type="entry name" value="YtxH"/>
    <property type="match status" value="1"/>
</dbReference>